<dbReference type="Proteomes" id="UP000544110">
    <property type="component" value="Unassembled WGS sequence"/>
</dbReference>
<feature type="domain" description="Mammalian cell entry C-terminal" evidence="2">
    <location>
        <begin position="117"/>
        <end position="332"/>
    </location>
</feature>
<organism evidence="3 4">
    <name type="scientific">Nocardioides perillae</name>
    <dbReference type="NCBI Taxonomy" id="1119534"/>
    <lineage>
        <taxon>Bacteria</taxon>
        <taxon>Bacillati</taxon>
        <taxon>Actinomycetota</taxon>
        <taxon>Actinomycetes</taxon>
        <taxon>Propionibacteriales</taxon>
        <taxon>Nocardioidaceae</taxon>
        <taxon>Nocardioides</taxon>
    </lineage>
</organism>
<feature type="domain" description="Mce/MlaD" evidence="1">
    <location>
        <begin position="33"/>
        <end position="110"/>
    </location>
</feature>
<sequence length="430" mass="47083">MKFRVLGTVFVAMLVASVYLTYAVFTKQFTDYDEVTLQTSKIGLQLPERADVKIRGVIVGEVIERRALDDEGNAELTLGLFPERREIIPADVTARILPKTLFGEKFVSLQVPEDASSSPIEPGDRITQTEVSIEVEKVLADLYPLLQTVQPIQLNNTLNAVSTALEGRGELLGENLETLDGYLRKVNPQIPLFVDDLALTARTSDVYRDILPEVAQILRDQIVTTGTLEGREAKLRALFTDVSAFSDFTRGFLTRNESRLVRVGEVSVPQLRTLARYAPEFPCLATGIVGAGARQAQAFRGYTLHINLELIPNQPRRYFERDKPRYGEDRGPYCGTLPNPPFNQQNPFDQPAFDDGVDEPTGKGTTRVAPGFAADGTPVVDPGQYVGSLAEAGLLKTLLAPVLGVGEDEVPDLGVLLVGPMARGAEVSVR</sequence>
<dbReference type="GO" id="GO:0005576">
    <property type="term" value="C:extracellular region"/>
    <property type="evidence" value="ECO:0007669"/>
    <property type="project" value="TreeGrafter"/>
</dbReference>
<evidence type="ECO:0000259" key="2">
    <source>
        <dbReference type="Pfam" id="PF11887"/>
    </source>
</evidence>
<dbReference type="InterPro" id="IPR024516">
    <property type="entry name" value="Mce_C"/>
</dbReference>
<evidence type="ECO:0000313" key="3">
    <source>
        <dbReference type="EMBL" id="NYG53703.1"/>
    </source>
</evidence>
<accession>A0A7Y9RRN0</accession>
<dbReference type="PANTHER" id="PTHR33371">
    <property type="entry name" value="INTERMEMBRANE PHOSPHOLIPID TRANSPORT SYSTEM BINDING PROTEIN MLAD-RELATED"/>
    <property type="match status" value="1"/>
</dbReference>
<comment type="caution">
    <text evidence="3">The sequence shown here is derived from an EMBL/GenBank/DDBJ whole genome shotgun (WGS) entry which is preliminary data.</text>
</comment>
<dbReference type="AlphaFoldDB" id="A0A7Y9RRN0"/>
<keyword evidence="4" id="KW-1185">Reference proteome</keyword>
<evidence type="ECO:0000259" key="1">
    <source>
        <dbReference type="Pfam" id="PF02470"/>
    </source>
</evidence>
<dbReference type="Pfam" id="PF02470">
    <property type="entry name" value="MlaD"/>
    <property type="match status" value="1"/>
</dbReference>
<name>A0A7Y9RRN0_9ACTN</name>
<dbReference type="GO" id="GO:0051701">
    <property type="term" value="P:biological process involved in interaction with host"/>
    <property type="evidence" value="ECO:0007669"/>
    <property type="project" value="TreeGrafter"/>
</dbReference>
<gene>
    <name evidence="3" type="ORF">BJ989_000007</name>
</gene>
<protein>
    <submittedName>
        <fullName evidence="3">Phospholipid/cholesterol/gamma-HCH transport system substrate-binding protein</fullName>
    </submittedName>
</protein>
<dbReference type="InterPro" id="IPR005693">
    <property type="entry name" value="Mce"/>
</dbReference>
<dbReference type="EMBL" id="JACCAC010000001">
    <property type="protein sequence ID" value="NYG53703.1"/>
    <property type="molecule type" value="Genomic_DNA"/>
</dbReference>
<dbReference type="NCBIfam" id="TIGR00996">
    <property type="entry name" value="Mtu_fam_mce"/>
    <property type="match status" value="1"/>
</dbReference>
<dbReference type="InterPro" id="IPR003399">
    <property type="entry name" value="Mce/MlaD"/>
</dbReference>
<reference evidence="3 4" key="1">
    <citation type="submission" date="2020-07" db="EMBL/GenBank/DDBJ databases">
        <title>Sequencing the genomes of 1000 actinobacteria strains.</title>
        <authorList>
            <person name="Klenk H.-P."/>
        </authorList>
    </citation>
    <scope>NUCLEOTIDE SEQUENCE [LARGE SCALE GENOMIC DNA]</scope>
    <source>
        <strain evidence="3 4">DSM 24552</strain>
    </source>
</reference>
<proteinExistence type="predicted"/>
<dbReference type="Pfam" id="PF11887">
    <property type="entry name" value="Mce4_CUP1"/>
    <property type="match status" value="1"/>
</dbReference>
<dbReference type="RefSeq" id="WP_179516480.1">
    <property type="nucleotide sequence ID" value="NZ_JACCAC010000001.1"/>
</dbReference>
<dbReference type="PANTHER" id="PTHR33371:SF19">
    <property type="entry name" value="MCE-FAMILY PROTEIN MCE4A"/>
    <property type="match status" value="1"/>
</dbReference>
<evidence type="ECO:0000313" key="4">
    <source>
        <dbReference type="Proteomes" id="UP000544110"/>
    </source>
</evidence>
<dbReference type="InterPro" id="IPR052336">
    <property type="entry name" value="MlaD_Phospholipid_Transporter"/>
</dbReference>